<comment type="caution">
    <text evidence="1">The sequence shown here is derived from an EMBL/GenBank/DDBJ whole genome shotgun (WGS) entry which is preliminary data.</text>
</comment>
<dbReference type="RefSeq" id="WP_122978837.1">
    <property type="nucleotide sequence ID" value="NZ_BOMX01000095.1"/>
</dbReference>
<reference evidence="1 2" key="1">
    <citation type="submission" date="2019-06" db="EMBL/GenBank/DDBJ databases">
        <title>Sequencing the genomes of 1000 actinobacteria strains.</title>
        <authorList>
            <person name="Klenk H.-P."/>
        </authorList>
    </citation>
    <scope>NUCLEOTIDE SEQUENCE [LARGE SCALE GENOMIC DNA]</scope>
    <source>
        <strain evidence="1 2">DSM 43866</strain>
    </source>
</reference>
<proteinExistence type="predicted"/>
<accession>A0A561VLZ2</accession>
<dbReference type="OrthoDB" id="3295179at2"/>
<name>A0A561VLZ2_ACTTI</name>
<sequence length="147" mass="16132">MNYSYFAARSDAAAIAVLDRPGSPGQSSADAGLLSELVDGVGFSQDLGYYADLILGGGTDVDLEDWEHRIDATTDERRVILRVPPILVRAIADTDIEHLHSLVPAWAQFPHFAERNPDRLRTFATDLHRLCRTATEANGGVYSYGWA</sequence>
<keyword evidence="2" id="KW-1185">Reference proteome</keyword>
<gene>
    <name evidence="1" type="ORF">FHX34_105469</name>
</gene>
<evidence type="ECO:0000313" key="1">
    <source>
        <dbReference type="EMBL" id="TWG12602.1"/>
    </source>
</evidence>
<dbReference type="Proteomes" id="UP000320239">
    <property type="component" value="Unassembled WGS sequence"/>
</dbReference>
<protein>
    <submittedName>
        <fullName evidence="1">Uncharacterized protein</fullName>
    </submittedName>
</protein>
<evidence type="ECO:0000313" key="2">
    <source>
        <dbReference type="Proteomes" id="UP000320239"/>
    </source>
</evidence>
<dbReference type="EMBL" id="VIWY01000005">
    <property type="protein sequence ID" value="TWG12602.1"/>
    <property type="molecule type" value="Genomic_DNA"/>
</dbReference>
<organism evidence="1 2">
    <name type="scientific">Actinoplanes teichomyceticus</name>
    <dbReference type="NCBI Taxonomy" id="1867"/>
    <lineage>
        <taxon>Bacteria</taxon>
        <taxon>Bacillati</taxon>
        <taxon>Actinomycetota</taxon>
        <taxon>Actinomycetes</taxon>
        <taxon>Micromonosporales</taxon>
        <taxon>Micromonosporaceae</taxon>
        <taxon>Actinoplanes</taxon>
    </lineage>
</organism>
<dbReference type="AlphaFoldDB" id="A0A561VLZ2"/>